<dbReference type="AlphaFoldDB" id="A0A1H7UXX1"/>
<dbReference type="PANTHER" id="PTHR10443">
    <property type="entry name" value="MICROSOMAL DIPEPTIDASE"/>
    <property type="match status" value="1"/>
</dbReference>
<gene>
    <name evidence="1" type="ORF">SAMN04515666_106465</name>
</gene>
<dbReference type="Pfam" id="PF01244">
    <property type="entry name" value="Peptidase_M19"/>
    <property type="match status" value="1"/>
</dbReference>
<dbReference type="InterPro" id="IPR008257">
    <property type="entry name" value="Pept_M19"/>
</dbReference>
<dbReference type="STRING" id="1036779.SAMN04515666_106465"/>
<accession>A0A1H7UXX1</accession>
<dbReference type="GO" id="GO:0006508">
    <property type="term" value="P:proteolysis"/>
    <property type="evidence" value="ECO:0007669"/>
    <property type="project" value="InterPro"/>
</dbReference>
<dbReference type="Proteomes" id="UP000199664">
    <property type="component" value="Unassembled WGS sequence"/>
</dbReference>
<name>A0A1H7UXX1_9HYPH</name>
<reference evidence="2" key="1">
    <citation type="submission" date="2016-10" db="EMBL/GenBank/DDBJ databases">
        <authorList>
            <person name="Varghese N."/>
            <person name="Submissions S."/>
        </authorList>
    </citation>
    <scope>NUCLEOTIDE SEQUENCE [LARGE SCALE GENOMIC DNA]</scope>
    <source>
        <strain evidence="2">LMG 26383,CCUG 61248,R- 45681</strain>
    </source>
</reference>
<dbReference type="OrthoDB" id="9804920at2"/>
<dbReference type="InterPro" id="IPR032466">
    <property type="entry name" value="Metal_Hydrolase"/>
</dbReference>
<evidence type="ECO:0000313" key="2">
    <source>
        <dbReference type="Proteomes" id="UP000199664"/>
    </source>
</evidence>
<dbReference type="PANTHER" id="PTHR10443:SF12">
    <property type="entry name" value="DIPEPTIDASE"/>
    <property type="match status" value="1"/>
</dbReference>
<evidence type="ECO:0000313" key="1">
    <source>
        <dbReference type="EMBL" id="SEM01478.1"/>
    </source>
</evidence>
<protein>
    <submittedName>
        <fullName evidence="1">Membrane dipeptidase</fullName>
    </submittedName>
</protein>
<dbReference type="GO" id="GO:0070573">
    <property type="term" value="F:metallodipeptidase activity"/>
    <property type="evidence" value="ECO:0007669"/>
    <property type="project" value="InterPro"/>
</dbReference>
<organism evidence="1 2">
    <name type="scientific">Bosea lupini</name>
    <dbReference type="NCBI Taxonomy" id="1036779"/>
    <lineage>
        <taxon>Bacteria</taxon>
        <taxon>Pseudomonadati</taxon>
        <taxon>Pseudomonadota</taxon>
        <taxon>Alphaproteobacteria</taxon>
        <taxon>Hyphomicrobiales</taxon>
        <taxon>Boseaceae</taxon>
        <taxon>Bosea</taxon>
    </lineage>
</organism>
<dbReference type="Gene3D" id="3.20.20.140">
    <property type="entry name" value="Metal-dependent hydrolases"/>
    <property type="match status" value="1"/>
</dbReference>
<dbReference type="PROSITE" id="PS51365">
    <property type="entry name" value="RENAL_DIPEPTIDASE_2"/>
    <property type="match status" value="1"/>
</dbReference>
<dbReference type="RefSeq" id="WP_091838176.1">
    <property type="nucleotide sequence ID" value="NZ_FOAN01000006.1"/>
</dbReference>
<dbReference type="SUPFAM" id="SSF51556">
    <property type="entry name" value="Metallo-dependent hydrolases"/>
    <property type="match status" value="1"/>
</dbReference>
<dbReference type="EMBL" id="FOAN01000006">
    <property type="protein sequence ID" value="SEM01478.1"/>
    <property type="molecule type" value="Genomic_DNA"/>
</dbReference>
<keyword evidence="2" id="KW-1185">Reference proteome</keyword>
<proteinExistence type="predicted"/>
<sequence>MAEWRKTRPELADAIVCDGLLPWAKAFLPPGARLGEQLARFRAQGCDHISLTAAAGADGPVEAAARLGFLRREIAAAGDWLTIAVDAASIRQAKAQGRLSVSFHFQSATPFAPDLDLVEAFRAAGIDRAILAYNEANPFADGCHEPRNGGLSTLGRRLIARMDACGMRVDLSHCGVRTSLDALELDLAAPPIFSHSNARALFDHERNISDEQIRACAVRGGYIGVNGVGMFLGVAGPQIPQAMARHLAHIAMLAGPDRIGLGLDFMFLAGSDYGFYHAAKGRWPRGYPEPPWDFFQPEQFGDLVAALEAEGFGAEEIRGILGENYLRLALPS</sequence>